<evidence type="ECO:0000256" key="3">
    <source>
        <dbReference type="ARBA" id="ARBA00008242"/>
    </source>
</evidence>
<proteinExistence type="inferred from homology"/>
<dbReference type="Proteomes" id="UP001648503">
    <property type="component" value="Unassembled WGS sequence"/>
</dbReference>
<evidence type="ECO:0000313" key="6">
    <source>
        <dbReference type="EMBL" id="KAH6593102.1"/>
    </source>
</evidence>
<reference evidence="6 7" key="1">
    <citation type="submission" date="2021-02" db="EMBL/GenBank/DDBJ databases">
        <title>Variation within the Batrachochytrium salamandrivorans European outbreak.</title>
        <authorList>
            <person name="Kelly M."/>
            <person name="Pasmans F."/>
            <person name="Shea T.P."/>
            <person name="Munoz J.F."/>
            <person name="Carranza S."/>
            <person name="Cuomo C.A."/>
            <person name="Martel A."/>
        </authorList>
    </citation>
    <scope>NUCLEOTIDE SEQUENCE [LARGE SCALE GENOMIC DNA]</scope>
    <source>
        <strain evidence="6 7">AMFP18/2</strain>
    </source>
</reference>
<comment type="pathway">
    <text evidence="2">Protein modification; protein lipoylation via exogenous pathway; protein N(6)-(lipoyl)lysine from lipoate: step 2/2.</text>
</comment>
<comment type="similarity">
    <text evidence="3">Belongs to the LplA family.</text>
</comment>
<gene>
    <name evidence="6" type="ORF">BASA50_007622</name>
</gene>
<sequence>MSSWLRQASIYISHVSDPWINLAFEDWLFQTQKQSKYQLMLYRNSPSVIIGRNQNPWRECNVLALNRDKVPIVRRKSGGGTVYHDMGNTNYSITMPRDEFDRKRNANLVSQALHRMDIPSEVNLRHDIVIGGKKVSGSAFKLVNQRAYHHGTMLISTDMSRLGLYLKGPEQGQIVGRGVESVKSQVTTLLDHSYTADHKSFCDAVAHEFMQEYSDAQVPHTILTLDDFYSSKPVQEIHEQLKSWAWTFGETSQFVHTVPLKESGKEISITVLEGLVVRIQLMVDGVALASQDDSFSKEWIGRKYDAVLPILMGSGM</sequence>
<organism evidence="6 7">
    <name type="scientific">Batrachochytrium salamandrivorans</name>
    <dbReference type="NCBI Taxonomy" id="1357716"/>
    <lineage>
        <taxon>Eukaryota</taxon>
        <taxon>Fungi</taxon>
        <taxon>Fungi incertae sedis</taxon>
        <taxon>Chytridiomycota</taxon>
        <taxon>Chytridiomycota incertae sedis</taxon>
        <taxon>Chytridiomycetes</taxon>
        <taxon>Rhizophydiales</taxon>
        <taxon>Rhizophydiales incertae sedis</taxon>
        <taxon>Batrachochytrium</taxon>
    </lineage>
</organism>
<dbReference type="CDD" id="cd16443">
    <property type="entry name" value="LplA"/>
    <property type="match status" value="1"/>
</dbReference>
<evidence type="ECO:0000259" key="5">
    <source>
        <dbReference type="PROSITE" id="PS51733"/>
    </source>
</evidence>
<dbReference type="Pfam" id="PF21948">
    <property type="entry name" value="LplA-B_cat"/>
    <property type="match status" value="1"/>
</dbReference>
<dbReference type="PROSITE" id="PS51733">
    <property type="entry name" value="BPL_LPL_CATALYTIC"/>
    <property type="match status" value="1"/>
</dbReference>
<evidence type="ECO:0000313" key="7">
    <source>
        <dbReference type="Proteomes" id="UP001648503"/>
    </source>
</evidence>
<dbReference type="InterPro" id="IPR004562">
    <property type="entry name" value="LipoylTrfase_LipoateP_Ligase"/>
</dbReference>
<comment type="caution">
    <text evidence="6">The sequence shown here is derived from an EMBL/GenBank/DDBJ whole genome shotgun (WGS) entry which is preliminary data.</text>
</comment>
<dbReference type="Gene3D" id="3.30.930.10">
    <property type="entry name" value="Bira Bifunctional Protein, Domain 2"/>
    <property type="match status" value="1"/>
</dbReference>
<dbReference type="InterPro" id="IPR045864">
    <property type="entry name" value="aa-tRNA-synth_II/BPL/LPL"/>
</dbReference>
<dbReference type="PANTHER" id="PTHR12561">
    <property type="entry name" value="LIPOATE-PROTEIN LIGASE"/>
    <property type="match status" value="1"/>
</dbReference>
<protein>
    <recommendedName>
        <fullName evidence="4">Putative lipoate-protein ligase A</fullName>
    </recommendedName>
</protein>
<comment type="function">
    <text evidence="1">Catalyzes both the ATP-dependent activation of exogenously supplied lipoate to lipoyl-AMP and the transfer of the activated lipoyl onto the lipoyl domains of lipoate-dependent enzymes.</text>
</comment>
<dbReference type="InterPro" id="IPR004143">
    <property type="entry name" value="BPL_LPL_catalytic"/>
</dbReference>
<accession>A0ABQ8F6K2</accession>
<dbReference type="SUPFAM" id="SSF55681">
    <property type="entry name" value="Class II aaRS and biotin synthetases"/>
    <property type="match status" value="1"/>
</dbReference>
<dbReference type="PANTHER" id="PTHR12561:SF3">
    <property type="entry name" value="LIPOYLTRANSFERASE 1, MITOCHONDRIAL"/>
    <property type="match status" value="1"/>
</dbReference>
<evidence type="ECO:0000256" key="4">
    <source>
        <dbReference type="ARBA" id="ARBA00015925"/>
    </source>
</evidence>
<evidence type="ECO:0000256" key="1">
    <source>
        <dbReference type="ARBA" id="ARBA00003253"/>
    </source>
</evidence>
<name>A0ABQ8F6K2_9FUNG</name>
<keyword evidence="7" id="KW-1185">Reference proteome</keyword>
<dbReference type="NCBIfam" id="TIGR00545">
    <property type="entry name" value="lipoyltrans"/>
    <property type="match status" value="1"/>
</dbReference>
<evidence type="ECO:0000256" key="2">
    <source>
        <dbReference type="ARBA" id="ARBA00005085"/>
    </source>
</evidence>
<feature type="domain" description="BPL/LPL catalytic" evidence="5">
    <location>
        <begin position="33"/>
        <end position="198"/>
    </location>
</feature>
<dbReference type="EMBL" id="JAFCIX010000361">
    <property type="protein sequence ID" value="KAH6593102.1"/>
    <property type="molecule type" value="Genomic_DNA"/>
</dbReference>